<accession>A0A517XSC8</accession>
<dbReference type="InterPro" id="IPR029044">
    <property type="entry name" value="Nucleotide-diphossugar_trans"/>
</dbReference>
<name>A0A517XSC8_9BACT</name>
<dbReference type="GO" id="GO:0016757">
    <property type="term" value="F:glycosyltransferase activity"/>
    <property type="evidence" value="ECO:0007669"/>
    <property type="project" value="UniProtKB-KW"/>
</dbReference>
<keyword evidence="1" id="KW-0175">Coiled coil</keyword>
<reference evidence="3 4" key="1">
    <citation type="submission" date="2019-02" db="EMBL/GenBank/DDBJ databases">
        <title>Deep-cultivation of Planctomycetes and their phenomic and genomic characterization uncovers novel biology.</title>
        <authorList>
            <person name="Wiegand S."/>
            <person name="Jogler M."/>
            <person name="Boedeker C."/>
            <person name="Pinto D."/>
            <person name="Vollmers J."/>
            <person name="Rivas-Marin E."/>
            <person name="Kohn T."/>
            <person name="Peeters S.H."/>
            <person name="Heuer A."/>
            <person name="Rast P."/>
            <person name="Oberbeckmann S."/>
            <person name="Bunk B."/>
            <person name="Jeske O."/>
            <person name="Meyerdierks A."/>
            <person name="Storesund J.E."/>
            <person name="Kallscheuer N."/>
            <person name="Luecker S."/>
            <person name="Lage O.M."/>
            <person name="Pohl T."/>
            <person name="Merkel B.J."/>
            <person name="Hornburger P."/>
            <person name="Mueller R.-W."/>
            <person name="Bruemmer F."/>
            <person name="Labrenz M."/>
            <person name="Spormann A.M."/>
            <person name="Op den Camp H."/>
            <person name="Overmann J."/>
            <person name="Amann R."/>
            <person name="Jetten M.S.M."/>
            <person name="Mascher T."/>
            <person name="Medema M.H."/>
            <person name="Devos D.P."/>
            <person name="Kaster A.-K."/>
            <person name="Ovreas L."/>
            <person name="Rohde M."/>
            <person name="Galperin M.Y."/>
            <person name="Jogler C."/>
        </authorList>
    </citation>
    <scope>NUCLEOTIDE SEQUENCE [LARGE SCALE GENOMIC DNA]</scope>
    <source>
        <strain evidence="3 4">ETA_A1</strain>
    </source>
</reference>
<dbReference type="CDD" id="cd04184">
    <property type="entry name" value="GT2_RfbC_Mx_like"/>
    <property type="match status" value="1"/>
</dbReference>
<dbReference type="AlphaFoldDB" id="A0A517XSC8"/>
<feature type="coiled-coil region" evidence="1">
    <location>
        <begin position="9"/>
        <end position="36"/>
    </location>
</feature>
<dbReference type="Pfam" id="PF00535">
    <property type="entry name" value="Glycos_transf_2"/>
    <property type="match status" value="2"/>
</dbReference>
<sequence length="663" mass="74035">MADDPARDLAAARRRIEQLETALMRRTELLEQKQAELAAVRASKAFRAASLINKLIDRLFPLHTRRRTVLKRTARRLTAIPAALLARRKAANGPPPDERYLSECTPPDEYRRWIGKHEPDAAALMKQRAHRFSRAPKISVVVPVYNPPAGFLEAMIASVRDQTYGNWELCLADASTQPHVRPVLEKAAADSRIKVEFLAENRGIVGNSNAAAASATGDYLALLDHDDTLAPFALHEVVAAINESPDADFLYSDEDKIDTHGDRVEPNFKPDWSPETLRSRNYVCHLTTLKRALYETIGGFRPGFDGSQDYDLVLRASERAKRIVHIPRVLYHWRMHAESTAFVKGSKNYAFEAGKKAVAEHLTRLGIDASVHDGAVQGLYQVVYHLRTQPLVSVIIPNKDQVGLLSRCVESLAKSSYANYEVVIVENGSTLPETHAYYRELQKQPHARVVEWTKPFNYAAVNNFAAAQAKGDLLLFLNNDTEAINPDWLEAMVTQAVQPGVGAVGAKLYYADDTIQHAGIVVGMGGVAGHSHLFYPRQASGYMQRLRITQNVAAVTGACLLMPRAVFAEVGGFDEGFVLAFNDVDLCLAVLKAGYRVVWTPDAELYHLESKTRGYEDTAEKQARFRREYDLFHLKWSSFLKAGDPYYSPHFRLDRPDFALKAA</sequence>
<evidence type="ECO:0000256" key="1">
    <source>
        <dbReference type="SAM" id="Coils"/>
    </source>
</evidence>
<dbReference type="OrthoDB" id="9800276at2"/>
<proteinExistence type="predicted"/>
<evidence type="ECO:0000313" key="3">
    <source>
        <dbReference type="EMBL" id="QDU20372.1"/>
    </source>
</evidence>
<dbReference type="Gene3D" id="3.90.550.10">
    <property type="entry name" value="Spore Coat Polysaccharide Biosynthesis Protein SpsA, Chain A"/>
    <property type="match status" value="2"/>
</dbReference>
<dbReference type="SUPFAM" id="SSF53448">
    <property type="entry name" value="Nucleotide-diphospho-sugar transferases"/>
    <property type="match status" value="2"/>
</dbReference>
<dbReference type="Proteomes" id="UP000319576">
    <property type="component" value="Chromosome"/>
</dbReference>
<dbReference type="EMBL" id="CP036273">
    <property type="protein sequence ID" value="QDU20372.1"/>
    <property type="molecule type" value="Genomic_DNA"/>
</dbReference>
<dbReference type="InterPro" id="IPR001173">
    <property type="entry name" value="Glyco_trans_2-like"/>
</dbReference>
<evidence type="ECO:0000313" key="4">
    <source>
        <dbReference type="Proteomes" id="UP000319576"/>
    </source>
</evidence>
<dbReference type="CDD" id="cd04186">
    <property type="entry name" value="GT_2_like_c"/>
    <property type="match status" value="1"/>
</dbReference>
<dbReference type="RefSeq" id="WP_145237804.1">
    <property type="nucleotide sequence ID" value="NZ_CP036273.1"/>
</dbReference>
<dbReference type="PANTHER" id="PTHR43179:SF7">
    <property type="entry name" value="RHAMNOSYLTRANSFERASE WBBL"/>
    <property type="match status" value="1"/>
</dbReference>
<dbReference type="PANTHER" id="PTHR43179">
    <property type="entry name" value="RHAMNOSYLTRANSFERASE WBBL"/>
    <property type="match status" value="1"/>
</dbReference>
<organism evidence="3 4">
    <name type="scientific">Urbifossiella limnaea</name>
    <dbReference type="NCBI Taxonomy" id="2528023"/>
    <lineage>
        <taxon>Bacteria</taxon>
        <taxon>Pseudomonadati</taxon>
        <taxon>Planctomycetota</taxon>
        <taxon>Planctomycetia</taxon>
        <taxon>Gemmatales</taxon>
        <taxon>Gemmataceae</taxon>
        <taxon>Urbifossiella</taxon>
    </lineage>
</organism>
<feature type="domain" description="Glycosyltransferase 2-like" evidence="2">
    <location>
        <begin position="139"/>
        <end position="250"/>
    </location>
</feature>
<gene>
    <name evidence="3" type="primary">kfoC_1</name>
    <name evidence="3" type="ORF">ETAA1_23240</name>
</gene>
<protein>
    <submittedName>
        <fullName evidence="3">Chondroitin synthase</fullName>
    </submittedName>
</protein>
<keyword evidence="4" id="KW-1185">Reference proteome</keyword>
<dbReference type="KEGG" id="uli:ETAA1_23240"/>
<feature type="domain" description="Glycosyltransferase 2-like" evidence="2">
    <location>
        <begin position="393"/>
        <end position="570"/>
    </location>
</feature>
<evidence type="ECO:0000259" key="2">
    <source>
        <dbReference type="Pfam" id="PF00535"/>
    </source>
</evidence>